<organism evidence="1 2">
    <name type="scientific">Ceratodon purpureus</name>
    <name type="common">Fire moss</name>
    <name type="synonym">Dicranum purpureum</name>
    <dbReference type="NCBI Taxonomy" id="3225"/>
    <lineage>
        <taxon>Eukaryota</taxon>
        <taxon>Viridiplantae</taxon>
        <taxon>Streptophyta</taxon>
        <taxon>Embryophyta</taxon>
        <taxon>Bryophyta</taxon>
        <taxon>Bryophytina</taxon>
        <taxon>Bryopsida</taxon>
        <taxon>Dicranidae</taxon>
        <taxon>Pseudoditrichales</taxon>
        <taxon>Ditrichaceae</taxon>
        <taxon>Ceratodon</taxon>
    </lineage>
</organism>
<protein>
    <submittedName>
        <fullName evidence="1">Uncharacterized protein</fullName>
    </submittedName>
</protein>
<sequence>MGVGSAIESCDGSRKVRCIDKSVGNLPLSSDYCSTSDKQVFSMTAWFSLQALSLY</sequence>
<dbReference type="Proteomes" id="UP000822688">
    <property type="component" value="Chromosome 10"/>
</dbReference>
<proteinExistence type="predicted"/>
<comment type="caution">
    <text evidence="1">The sequence shown here is derived from an EMBL/GenBank/DDBJ whole genome shotgun (WGS) entry which is preliminary data.</text>
</comment>
<name>A0A8T0GM22_CERPU</name>
<evidence type="ECO:0000313" key="2">
    <source>
        <dbReference type="Proteomes" id="UP000822688"/>
    </source>
</evidence>
<dbReference type="AlphaFoldDB" id="A0A8T0GM22"/>
<dbReference type="EMBL" id="CM026431">
    <property type="protein sequence ID" value="KAG0560060.1"/>
    <property type="molecule type" value="Genomic_DNA"/>
</dbReference>
<accession>A0A8T0GM22</accession>
<evidence type="ECO:0000313" key="1">
    <source>
        <dbReference type="EMBL" id="KAG0560060.1"/>
    </source>
</evidence>
<reference evidence="1" key="1">
    <citation type="submission" date="2020-06" db="EMBL/GenBank/DDBJ databases">
        <title>WGS assembly of Ceratodon purpureus strain R40.</title>
        <authorList>
            <person name="Carey S.B."/>
            <person name="Jenkins J."/>
            <person name="Shu S."/>
            <person name="Lovell J.T."/>
            <person name="Sreedasyam A."/>
            <person name="Maumus F."/>
            <person name="Tiley G.P."/>
            <person name="Fernandez-Pozo N."/>
            <person name="Barry K."/>
            <person name="Chen C."/>
            <person name="Wang M."/>
            <person name="Lipzen A."/>
            <person name="Daum C."/>
            <person name="Saski C.A."/>
            <person name="Payton A.C."/>
            <person name="Mcbreen J.C."/>
            <person name="Conrad R.E."/>
            <person name="Kollar L.M."/>
            <person name="Olsson S."/>
            <person name="Huttunen S."/>
            <person name="Landis J.B."/>
            <person name="Wickett N.J."/>
            <person name="Johnson M.G."/>
            <person name="Rensing S.A."/>
            <person name="Grimwood J."/>
            <person name="Schmutz J."/>
            <person name="Mcdaniel S.F."/>
        </authorList>
    </citation>
    <scope>NUCLEOTIDE SEQUENCE</scope>
    <source>
        <strain evidence="1">R40</strain>
    </source>
</reference>
<keyword evidence="2" id="KW-1185">Reference proteome</keyword>
<gene>
    <name evidence="1" type="ORF">KC19_10G151400</name>
</gene>